<keyword evidence="2" id="KW-1185">Reference proteome</keyword>
<protein>
    <submittedName>
        <fullName evidence="1">Uncharacterized protein</fullName>
    </submittedName>
</protein>
<gene>
    <name evidence="1" type="ORF">EPA93_19140</name>
</gene>
<name>A0A4P6JRS0_KTERU</name>
<dbReference type="AlphaFoldDB" id="A0A4P6JRS0"/>
<accession>A0A4P6JRS0</accession>
<dbReference type="Proteomes" id="UP000290365">
    <property type="component" value="Chromosome"/>
</dbReference>
<reference evidence="1 2" key="1">
    <citation type="submission" date="2019-01" db="EMBL/GenBank/DDBJ databases">
        <title>Ktedonosporobacter rubrisoli SCAWS-G2.</title>
        <authorList>
            <person name="Huang Y."/>
            <person name="Yan B."/>
        </authorList>
    </citation>
    <scope>NUCLEOTIDE SEQUENCE [LARGE SCALE GENOMIC DNA]</scope>
    <source>
        <strain evidence="1 2">SCAWS-G2</strain>
    </source>
</reference>
<sequence length="191" mass="22260">MLNEYEQDVSFVSKKEAIRYCDERRKEKENGERFWKYMDEHLLATQSDLPERDIWYEEMIFAYCGFPPIIASRWDGWEVFLDGYTCRQDRIHETVVAQALTKDAALEQAANKIYEMCVACGCAQTVEICSLCPDWTSQYCFCCGYPMCEDHSTIAYRDKALGIMGRVCSVCWQDIEQAYQARLASQKSYSL</sequence>
<evidence type="ECO:0000313" key="2">
    <source>
        <dbReference type="Proteomes" id="UP000290365"/>
    </source>
</evidence>
<dbReference type="EMBL" id="CP035758">
    <property type="protein sequence ID" value="QBD77995.1"/>
    <property type="molecule type" value="Genomic_DNA"/>
</dbReference>
<organism evidence="1 2">
    <name type="scientific">Ktedonosporobacter rubrisoli</name>
    <dbReference type="NCBI Taxonomy" id="2509675"/>
    <lineage>
        <taxon>Bacteria</taxon>
        <taxon>Bacillati</taxon>
        <taxon>Chloroflexota</taxon>
        <taxon>Ktedonobacteria</taxon>
        <taxon>Ktedonobacterales</taxon>
        <taxon>Ktedonosporobacteraceae</taxon>
        <taxon>Ktedonosporobacter</taxon>
    </lineage>
</organism>
<dbReference type="RefSeq" id="WP_129889048.1">
    <property type="nucleotide sequence ID" value="NZ_CP035758.1"/>
</dbReference>
<dbReference type="KEGG" id="kbs:EPA93_19140"/>
<evidence type="ECO:0000313" key="1">
    <source>
        <dbReference type="EMBL" id="QBD77995.1"/>
    </source>
</evidence>
<proteinExistence type="predicted"/>